<keyword evidence="1" id="KW-0472">Membrane</keyword>
<proteinExistence type="predicted"/>
<feature type="transmembrane region" description="Helical" evidence="1">
    <location>
        <begin position="37"/>
        <end position="61"/>
    </location>
</feature>
<keyword evidence="1" id="KW-1133">Transmembrane helix</keyword>
<dbReference type="Proteomes" id="UP000198644">
    <property type="component" value="Unassembled WGS sequence"/>
</dbReference>
<dbReference type="AlphaFoldDB" id="A0A1I6IEB9"/>
<feature type="transmembrane region" description="Helical" evidence="1">
    <location>
        <begin position="121"/>
        <end position="145"/>
    </location>
</feature>
<dbReference type="InterPro" id="IPR032816">
    <property type="entry name" value="VTT_dom"/>
</dbReference>
<reference evidence="3 4" key="1">
    <citation type="submission" date="2016-10" db="EMBL/GenBank/DDBJ databases">
        <authorList>
            <person name="de Groot N.N."/>
        </authorList>
    </citation>
    <scope>NUCLEOTIDE SEQUENCE [LARGE SCALE GENOMIC DNA]</scope>
    <source>
        <strain evidence="3 4">CGMCC 1.9167</strain>
    </source>
</reference>
<dbReference type="GO" id="GO:0005886">
    <property type="term" value="C:plasma membrane"/>
    <property type="evidence" value="ECO:0007669"/>
    <property type="project" value="UniProtKB-ARBA"/>
</dbReference>
<keyword evidence="1" id="KW-0812">Transmembrane</keyword>
<sequence length="147" mass="16775">MGDLFAYGSLFLAAFAAATFFPFQSEALLVGLLVADTYSVTLLLVVATAGNVLGSVVNWYMGRYIEKFRYKRWFPFKGDSLEKAQGHYHRWGRWSLLMSWAPFIGDPLTLIAGIMRERFWTFLWIVTIAKAGRYLVTALLTFGWINL</sequence>
<dbReference type="PANTHER" id="PTHR42709:SF4">
    <property type="entry name" value="INNER MEMBRANE PROTEIN YQAA"/>
    <property type="match status" value="1"/>
</dbReference>
<dbReference type="OrthoDB" id="9814483at2"/>
<dbReference type="STRING" id="650891.SAMN05216203_2174"/>
<evidence type="ECO:0000256" key="1">
    <source>
        <dbReference type="SAM" id="Phobius"/>
    </source>
</evidence>
<evidence type="ECO:0000313" key="3">
    <source>
        <dbReference type="EMBL" id="SFR65033.1"/>
    </source>
</evidence>
<keyword evidence="4" id="KW-1185">Reference proteome</keyword>
<evidence type="ECO:0000259" key="2">
    <source>
        <dbReference type="Pfam" id="PF09335"/>
    </source>
</evidence>
<name>A0A1I6IEB9_9GAMM</name>
<gene>
    <name evidence="3" type="ORF">SAMN05216203_2174</name>
</gene>
<dbReference type="Pfam" id="PF09335">
    <property type="entry name" value="VTT_dom"/>
    <property type="match status" value="1"/>
</dbReference>
<evidence type="ECO:0000313" key="4">
    <source>
        <dbReference type="Proteomes" id="UP000198644"/>
    </source>
</evidence>
<dbReference type="PANTHER" id="PTHR42709">
    <property type="entry name" value="ALKALINE PHOSPHATASE LIKE PROTEIN"/>
    <property type="match status" value="1"/>
</dbReference>
<accession>A0A1I6IEB9</accession>
<feature type="domain" description="VTT" evidence="2">
    <location>
        <begin position="32"/>
        <end position="140"/>
    </location>
</feature>
<protein>
    <submittedName>
        <fullName evidence="3">Membrane protein YqaA, SNARE-associated domain</fullName>
    </submittedName>
</protein>
<dbReference type="EMBL" id="FOYW01000001">
    <property type="protein sequence ID" value="SFR65033.1"/>
    <property type="molecule type" value="Genomic_DNA"/>
</dbReference>
<organism evidence="3 4">
    <name type="scientific">Marinobacter daqiaonensis</name>
    <dbReference type="NCBI Taxonomy" id="650891"/>
    <lineage>
        <taxon>Bacteria</taxon>
        <taxon>Pseudomonadati</taxon>
        <taxon>Pseudomonadota</taxon>
        <taxon>Gammaproteobacteria</taxon>
        <taxon>Pseudomonadales</taxon>
        <taxon>Marinobacteraceae</taxon>
        <taxon>Marinobacter</taxon>
    </lineage>
</organism>
<dbReference type="InterPro" id="IPR051311">
    <property type="entry name" value="DedA_domain"/>
</dbReference>